<dbReference type="AlphaFoldDB" id="A0A5J4QQV4"/>
<protein>
    <submittedName>
        <fullName evidence="2">Type-1 restriction enzyme R protein</fullName>
        <ecNumber evidence="2">3.1.21.3</ecNumber>
    </submittedName>
</protein>
<evidence type="ECO:0000259" key="1">
    <source>
        <dbReference type="Pfam" id="PF08463"/>
    </source>
</evidence>
<dbReference type="GO" id="GO:0009035">
    <property type="term" value="F:type I site-specific deoxyribonuclease activity"/>
    <property type="evidence" value="ECO:0007669"/>
    <property type="project" value="UniProtKB-EC"/>
</dbReference>
<feature type="domain" description="EcoEI R protein C-terminal" evidence="1">
    <location>
        <begin position="2"/>
        <end position="102"/>
    </location>
</feature>
<dbReference type="EMBL" id="SNRY01002594">
    <property type="protein sequence ID" value="KAA6324337.1"/>
    <property type="molecule type" value="Genomic_DNA"/>
</dbReference>
<gene>
    <name evidence="2" type="ORF">EZS27_026325</name>
</gene>
<accession>A0A5J4QQV4</accession>
<name>A0A5J4QQV4_9ZZZZ</name>
<sequence>MTDLVSLIRFELGYTKELNLFSAEVNVKFQDWIFKKNAGHGQFAEEQTQWLRMIRDHIVTSLSITKDDLENAPFDDYGGLSKFYRLFGNEYEEILEEINVALAA</sequence>
<reference evidence="2" key="1">
    <citation type="submission" date="2019-03" db="EMBL/GenBank/DDBJ databases">
        <title>Single cell metagenomics reveals metabolic interactions within the superorganism composed of flagellate Streblomastix strix and complex community of Bacteroidetes bacteria on its surface.</title>
        <authorList>
            <person name="Treitli S.C."/>
            <person name="Kolisko M."/>
            <person name="Husnik F."/>
            <person name="Keeling P."/>
            <person name="Hampl V."/>
        </authorList>
    </citation>
    <scope>NUCLEOTIDE SEQUENCE</scope>
    <source>
        <strain evidence="2">STM</strain>
    </source>
</reference>
<dbReference type="InterPro" id="IPR013670">
    <property type="entry name" value="EcoEI_R_C_dom"/>
</dbReference>
<evidence type="ECO:0000313" key="2">
    <source>
        <dbReference type="EMBL" id="KAA6324337.1"/>
    </source>
</evidence>
<comment type="caution">
    <text evidence="2">The sequence shown here is derived from an EMBL/GenBank/DDBJ whole genome shotgun (WGS) entry which is preliminary data.</text>
</comment>
<dbReference type="GO" id="GO:0006304">
    <property type="term" value="P:DNA modification"/>
    <property type="evidence" value="ECO:0007669"/>
    <property type="project" value="InterPro"/>
</dbReference>
<keyword evidence="2" id="KW-0378">Hydrolase</keyword>
<proteinExistence type="predicted"/>
<organism evidence="2">
    <name type="scientific">termite gut metagenome</name>
    <dbReference type="NCBI Taxonomy" id="433724"/>
    <lineage>
        <taxon>unclassified sequences</taxon>
        <taxon>metagenomes</taxon>
        <taxon>organismal metagenomes</taxon>
    </lineage>
</organism>
<dbReference type="GO" id="GO:0003677">
    <property type="term" value="F:DNA binding"/>
    <property type="evidence" value="ECO:0007669"/>
    <property type="project" value="InterPro"/>
</dbReference>
<dbReference type="Pfam" id="PF08463">
    <property type="entry name" value="EcoEI_R_C"/>
    <property type="match status" value="1"/>
</dbReference>
<dbReference type="EC" id="3.1.21.3" evidence="2"/>